<proteinExistence type="predicted"/>
<comment type="caution">
    <text evidence="2">The sequence shown here is derived from an EMBL/GenBank/DDBJ whole genome shotgun (WGS) entry which is preliminary data.</text>
</comment>
<accession>A0ABV2L0W1</accession>
<dbReference type="Proteomes" id="UP001549145">
    <property type="component" value="Unassembled WGS sequence"/>
</dbReference>
<feature type="compositionally biased region" description="Basic and acidic residues" evidence="1">
    <location>
        <begin position="54"/>
        <end position="64"/>
    </location>
</feature>
<organism evidence="2 3">
    <name type="scientific">Methylobacterium goesingense</name>
    <dbReference type="NCBI Taxonomy" id="243690"/>
    <lineage>
        <taxon>Bacteria</taxon>
        <taxon>Pseudomonadati</taxon>
        <taxon>Pseudomonadota</taxon>
        <taxon>Alphaproteobacteria</taxon>
        <taxon>Hyphomicrobiales</taxon>
        <taxon>Methylobacteriaceae</taxon>
        <taxon>Methylobacterium</taxon>
    </lineage>
</organism>
<evidence type="ECO:0000313" key="2">
    <source>
        <dbReference type="EMBL" id="MET3691274.1"/>
    </source>
</evidence>
<keyword evidence="3" id="KW-1185">Reference proteome</keyword>
<feature type="region of interest" description="Disordered" evidence="1">
    <location>
        <begin position="49"/>
        <end position="70"/>
    </location>
</feature>
<protein>
    <submittedName>
        <fullName evidence="2">Uncharacterized protein</fullName>
    </submittedName>
</protein>
<name>A0ABV2L0W1_9HYPH</name>
<evidence type="ECO:0000313" key="3">
    <source>
        <dbReference type="Proteomes" id="UP001549145"/>
    </source>
</evidence>
<evidence type="ECO:0000256" key="1">
    <source>
        <dbReference type="SAM" id="MobiDB-lite"/>
    </source>
</evidence>
<dbReference type="RefSeq" id="WP_238276188.1">
    <property type="nucleotide sequence ID" value="NZ_BPQL01000014.1"/>
</dbReference>
<gene>
    <name evidence="2" type="ORF">ABID43_000793</name>
</gene>
<sequence length="104" mass="10334">MRSGQVIGGALLVLALGAADDAEARGRGGRVGSRGGLVLASTGSAAAGVASARDGSDQATREPGLRPVLPVTAPAPLQREVRAAEPWCANRRVVGSGTGFCVIN</sequence>
<dbReference type="EMBL" id="JBEPMM010000001">
    <property type="protein sequence ID" value="MET3691274.1"/>
    <property type="molecule type" value="Genomic_DNA"/>
</dbReference>
<reference evidence="2 3" key="1">
    <citation type="submission" date="2024-06" db="EMBL/GenBank/DDBJ databases">
        <title>Genomic Encyclopedia of Type Strains, Phase IV (KMG-IV): sequencing the most valuable type-strain genomes for metagenomic binning, comparative biology and taxonomic classification.</title>
        <authorList>
            <person name="Goeker M."/>
        </authorList>
    </citation>
    <scope>NUCLEOTIDE SEQUENCE [LARGE SCALE GENOMIC DNA]</scope>
    <source>
        <strain evidence="2 3">DSM 21331</strain>
    </source>
</reference>